<feature type="non-terminal residue" evidence="1">
    <location>
        <position position="1"/>
    </location>
</feature>
<accession>A0A382IM55</accession>
<evidence type="ECO:0000313" key="1">
    <source>
        <dbReference type="EMBL" id="SVB99963.1"/>
    </source>
</evidence>
<reference evidence="1" key="1">
    <citation type="submission" date="2018-05" db="EMBL/GenBank/DDBJ databases">
        <authorList>
            <person name="Lanie J.A."/>
            <person name="Ng W.-L."/>
            <person name="Kazmierczak K.M."/>
            <person name="Andrzejewski T.M."/>
            <person name="Davidsen T.M."/>
            <person name="Wayne K.J."/>
            <person name="Tettelin H."/>
            <person name="Glass J.I."/>
            <person name="Rusch D."/>
            <person name="Podicherti R."/>
            <person name="Tsui H.-C.T."/>
            <person name="Winkler M.E."/>
        </authorList>
    </citation>
    <scope>NUCLEOTIDE SEQUENCE</scope>
</reference>
<dbReference type="AlphaFoldDB" id="A0A382IM55"/>
<organism evidence="1">
    <name type="scientific">marine metagenome</name>
    <dbReference type="NCBI Taxonomy" id="408172"/>
    <lineage>
        <taxon>unclassified sequences</taxon>
        <taxon>metagenomes</taxon>
        <taxon>ecological metagenomes</taxon>
    </lineage>
</organism>
<protein>
    <submittedName>
        <fullName evidence="1">Uncharacterized protein</fullName>
    </submittedName>
</protein>
<gene>
    <name evidence="1" type="ORF">METZ01_LOCUS252817</name>
</gene>
<sequence length="64" mass="7487">VKNHIKVLRTEMDIMGEKILEKDEKTGNRRGPVHTALWVLKDRIDELEQIEDELNDSKDSKLSK</sequence>
<proteinExistence type="predicted"/>
<name>A0A382IM55_9ZZZZ</name>
<dbReference type="EMBL" id="UINC01067869">
    <property type="protein sequence ID" value="SVB99963.1"/>
    <property type="molecule type" value="Genomic_DNA"/>
</dbReference>